<dbReference type="InterPro" id="IPR020841">
    <property type="entry name" value="PKS_Beta-ketoAc_synthase_dom"/>
</dbReference>
<dbReference type="InterPro" id="IPR036291">
    <property type="entry name" value="NAD(P)-bd_dom_sf"/>
</dbReference>
<dbReference type="Gene3D" id="3.40.50.1820">
    <property type="entry name" value="alpha/beta hydrolase"/>
    <property type="match status" value="1"/>
</dbReference>
<dbReference type="InterPro" id="IPR057326">
    <property type="entry name" value="KR_dom"/>
</dbReference>
<dbReference type="Pfam" id="PF00975">
    <property type="entry name" value="Thioesterase"/>
    <property type="match status" value="1"/>
</dbReference>
<dbReference type="PROSITE" id="PS52004">
    <property type="entry name" value="KS3_2"/>
    <property type="match status" value="1"/>
</dbReference>
<evidence type="ECO:0000256" key="2">
    <source>
        <dbReference type="ARBA" id="ARBA00022553"/>
    </source>
</evidence>
<dbReference type="InterPro" id="IPR006162">
    <property type="entry name" value="Ppantetheine_attach_site"/>
</dbReference>
<keyword evidence="2" id="KW-0597">Phosphoprotein</keyword>
<feature type="coiled-coil region" evidence="5">
    <location>
        <begin position="2"/>
        <end position="32"/>
    </location>
</feature>
<dbReference type="SMART" id="SM00823">
    <property type="entry name" value="PKS_PP"/>
    <property type="match status" value="1"/>
</dbReference>
<dbReference type="EMBL" id="CP127294">
    <property type="protein sequence ID" value="WIX77048.1"/>
    <property type="molecule type" value="Genomic_DNA"/>
</dbReference>
<dbReference type="InterPro" id="IPR018201">
    <property type="entry name" value="Ketoacyl_synth_AS"/>
</dbReference>
<keyword evidence="4" id="KW-0012">Acyltransferase</keyword>
<organism evidence="8 9">
    <name type="scientific">Amycolatopsis carbonis</name>
    <dbReference type="NCBI Taxonomy" id="715471"/>
    <lineage>
        <taxon>Bacteria</taxon>
        <taxon>Bacillati</taxon>
        <taxon>Actinomycetota</taxon>
        <taxon>Actinomycetes</taxon>
        <taxon>Pseudonocardiales</taxon>
        <taxon>Pseudonocardiaceae</taxon>
        <taxon>Amycolatopsis</taxon>
    </lineage>
</organism>
<keyword evidence="5" id="KW-0175">Coiled coil</keyword>
<dbReference type="InterPro" id="IPR014030">
    <property type="entry name" value="Ketoacyl_synth_N"/>
</dbReference>
<dbReference type="InterPro" id="IPR014043">
    <property type="entry name" value="Acyl_transferase_dom"/>
</dbReference>
<dbReference type="InterPro" id="IPR050091">
    <property type="entry name" value="PKS_NRPS_Biosynth_Enz"/>
</dbReference>
<dbReference type="Gene3D" id="1.10.1200.10">
    <property type="entry name" value="ACP-like"/>
    <property type="match status" value="1"/>
</dbReference>
<evidence type="ECO:0000313" key="8">
    <source>
        <dbReference type="EMBL" id="WIX77048.1"/>
    </source>
</evidence>
<feature type="domain" description="Carrier" evidence="6">
    <location>
        <begin position="1353"/>
        <end position="1428"/>
    </location>
</feature>
<dbReference type="Gene3D" id="3.30.70.3290">
    <property type="match status" value="1"/>
</dbReference>
<dbReference type="GO" id="GO:0004312">
    <property type="term" value="F:fatty acid synthase activity"/>
    <property type="evidence" value="ECO:0007669"/>
    <property type="project" value="TreeGrafter"/>
</dbReference>
<sequence length="1721" mass="181977">MSDEQEKLRHFLKRAIAELRETRDRLHETESGLREPIAIVGMGCRFPGEVTSPEDLWDVVLGGRDVTSDFPTDRGWDAAGLRAGGSATGRGGFLHDAAEFDAGFFGIPPREATAMDPQQRLLLETTWEALERADIKPEVLRGTRTGVFVGSNSQDYVHTSLKARDELEGYLLTGSSSSVLSGRVAYLLGLEGPAVTVDTACSASLVALHWATQSLRLGECDLALVGGVSVMSTPEVFIDFSLQGGLAPDGRCKSFADAADGAGFAEGAGVLVVERLSRAQELGHRVLAVVRGSAINQDGASNGLTAPNGPAQQRVISDALANAGLTSAEIDAAEAHGTGTRLGDPIEAQALLATLGQGREEGHPLWLGSVKSNIGHVQAAAGIAGIVKMTQAMRHGVLPQTLHVDRPTTHVDWSAGSVRLLTERVPWPETGRPRRAGVSGFGISGTNAHVVLEQAPESAELAATPDDGAPRPVLVSGRSEEALRDQAGRLRSVLERGPEVGVADLAWSSATTRTSFGHRAVVVAADRAEALSGLQALAAGTTDPAVVSGATGAVGRVAMTFSGQGAQRVGMGRELSARFPVFAEALAEVCALLDPLLAGEHALREVMFADADSLDRTGYTQPALFAWQSAWFRLLQSWGVRPDFLMGHSIGEISAAHVAGVFSLEDACTLVAARANLMQALPGGGAMLAVAAGETELAPVLVGYEVDIAAVNAAEAVVVSGAEDTIEDLRRVLGERGYRTSRLRVSHAFHSARMDPMLDGFRAAIGGMTFHEPVIPLVSTVAGGDVTTVDYWVRHVREPVRFADGVTTLHKNGTTVFLEAGPRSTLSPMIHSDLDPEQTTVVAAVRKDRDEAAGAVAAVAHLHVAGIDVDWPAVIGVRGRRIDLPTYAFQRRRYWPDVPAPTVHTGASEEGALLRLGWVGVDTHPGRELDVVRVRDAIELADLVGTAPDAVLVPLYERGTDPDHDIVEAVYTGTVEVLDLLRSWLANPGLSDTRLVFQTRYAVRTTESEPSPDLAAAAVWGLVKSAQAEHPDRFVLLDHDTPPSPAVLAAALATAEPQLAVRGDRIVVPRLERASETPSDPERWKRGTVLITGGTSGLGAALARHLVSHRGADRLLLLSRQGARAAGAAQLLAELTDLGAEVTMAACDVADRAELAGVLADHGPVTAVVHAAGVLADATIESLTPEALVRVLAPKVRGAWNLHELTRGTELSAFVMFSSLSGLLGAAGQGNYAAANTVLDAFAQYRRAQGLPALSLAWGAWSEQGGMTGTLSRQDLQRLASAGLAPMTAAQGFALFDRAVTVDEALVAATRLDDTARSTRPYRLLESLVTPPPARAGAEAPELSTMDSGDRIGALADLVRAQLAEVLGHGSPDDIELTVPFEEFGMDSLTSIELRNRLGKLVGLRLPATVIFDHESPAKLAEYLSGVVGTTKASPVSAGAGSFDVLGQAFWSAVDTGRVDEGVELARTVAKLRPTFSTASELDDGVRIVPLSPPGSGPRLILVPPLVALTGAHLYTRFAAALPGAVVSSFELPGFAEGEKLPVGRESVIEVLAEAAAKYADGKPFFLGGYSSGGILAHELALVLADRGSAPEGIVFVDTYEINDGNKYFADFQREVFEHMRERENPAAPLNGTRLSAHTWYFETFADWKPAPVPFRSLLVRATKPMRGMTGDWQASFESVSRTADALGDHYEIMERTVDVTARAVLAWLDEKQADAGEESA</sequence>
<name>A0A9Y2MTP1_9PSEU</name>
<dbReference type="PANTHER" id="PTHR43775:SF51">
    <property type="entry name" value="INACTIVE PHENOLPHTHIOCEROL SYNTHESIS POLYKETIDE SYNTHASE TYPE I PKS1-RELATED"/>
    <property type="match status" value="1"/>
</dbReference>
<dbReference type="InterPro" id="IPR013968">
    <property type="entry name" value="PKS_KR"/>
</dbReference>
<dbReference type="SUPFAM" id="SSF51735">
    <property type="entry name" value="NAD(P)-binding Rossmann-fold domains"/>
    <property type="match status" value="2"/>
</dbReference>
<dbReference type="InterPro" id="IPR032821">
    <property type="entry name" value="PKS_assoc"/>
</dbReference>
<dbReference type="Pfam" id="PF00698">
    <property type="entry name" value="Acyl_transf_1"/>
    <property type="match status" value="1"/>
</dbReference>
<dbReference type="SUPFAM" id="SSF52151">
    <property type="entry name" value="FabD/lysophospholipase-like"/>
    <property type="match status" value="1"/>
</dbReference>
<dbReference type="SMART" id="SM00822">
    <property type="entry name" value="PKS_KR"/>
    <property type="match status" value="1"/>
</dbReference>
<dbReference type="PANTHER" id="PTHR43775">
    <property type="entry name" value="FATTY ACID SYNTHASE"/>
    <property type="match status" value="1"/>
</dbReference>
<dbReference type="GO" id="GO:0006633">
    <property type="term" value="P:fatty acid biosynthetic process"/>
    <property type="evidence" value="ECO:0007669"/>
    <property type="project" value="InterPro"/>
</dbReference>
<dbReference type="InterPro" id="IPR014031">
    <property type="entry name" value="Ketoacyl_synth_C"/>
</dbReference>
<dbReference type="Pfam" id="PF08659">
    <property type="entry name" value="KR"/>
    <property type="match status" value="1"/>
</dbReference>
<dbReference type="Gene3D" id="3.40.47.10">
    <property type="match status" value="1"/>
</dbReference>
<evidence type="ECO:0000256" key="3">
    <source>
        <dbReference type="ARBA" id="ARBA00022679"/>
    </source>
</evidence>
<dbReference type="KEGG" id="acab:QRX50_37415"/>
<dbReference type="InterPro" id="IPR055123">
    <property type="entry name" value="SpnB-like_Rossmann"/>
</dbReference>
<dbReference type="SMART" id="SM00825">
    <property type="entry name" value="PKS_KS"/>
    <property type="match status" value="1"/>
</dbReference>
<dbReference type="InterPro" id="IPR016036">
    <property type="entry name" value="Malonyl_transacylase_ACP-bd"/>
</dbReference>
<reference evidence="8 9" key="1">
    <citation type="submission" date="2023-06" db="EMBL/GenBank/DDBJ databases">
        <authorList>
            <person name="Oyuntsetseg B."/>
            <person name="Kim S.B."/>
        </authorList>
    </citation>
    <scope>NUCLEOTIDE SEQUENCE [LARGE SCALE GENOMIC DNA]</scope>
    <source>
        <strain evidence="8 9">2-15</strain>
    </source>
</reference>
<keyword evidence="3" id="KW-0808">Transferase</keyword>
<evidence type="ECO:0000313" key="9">
    <source>
        <dbReference type="Proteomes" id="UP001236014"/>
    </source>
</evidence>
<dbReference type="CDD" id="cd08956">
    <property type="entry name" value="KR_3_FAS_SDR_x"/>
    <property type="match status" value="1"/>
</dbReference>
<dbReference type="InterPro" id="IPR016035">
    <property type="entry name" value="Acyl_Trfase/lysoPLipase"/>
</dbReference>
<keyword evidence="1" id="KW-0596">Phosphopantetheine</keyword>
<dbReference type="InterPro" id="IPR020806">
    <property type="entry name" value="PKS_PP-bd"/>
</dbReference>
<dbReference type="InterPro" id="IPR020802">
    <property type="entry name" value="TesA-like"/>
</dbReference>
<dbReference type="PROSITE" id="PS00606">
    <property type="entry name" value="KS3_1"/>
    <property type="match status" value="1"/>
</dbReference>
<gene>
    <name evidence="8" type="ORF">QRX50_37415</name>
</gene>
<dbReference type="InterPro" id="IPR036736">
    <property type="entry name" value="ACP-like_sf"/>
</dbReference>
<dbReference type="GO" id="GO:0004315">
    <property type="term" value="F:3-oxoacyl-[acyl-carrier-protein] synthase activity"/>
    <property type="evidence" value="ECO:0007669"/>
    <property type="project" value="InterPro"/>
</dbReference>
<dbReference type="SUPFAM" id="SSF55048">
    <property type="entry name" value="Probable ACP-binding domain of malonyl-CoA ACP transacylase"/>
    <property type="match status" value="1"/>
</dbReference>
<dbReference type="Pfam" id="PF00109">
    <property type="entry name" value="ketoacyl-synt"/>
    <property type="match status" value="1"/>
</dbReference>
<dbReference type="InterPro" id="IPR001031">
    <property type="entry name" value="Thioesterase"/>
</dbReference>
<proteinExistence type="predicted"/>
<dbReference type="GO" id="GO:0031177">
    <property type="term" value="F:phosphopantetheine binding"/>
    <property type="evidence" value="ECO:0007669"/>
    <property type="project" value="InterPro"/>
</dbReference>
<accession>A0A9Y2MTP1</accession>
<dbReference type="InterPro" id="IPR029058">
    <property type="entry name" value="AB_hydrolase_fold"/>
</dbReference>
<dbReference type="PROSITE" id="PS00012">
    <property type="entry name" value="PHOSPHOPANTETHEINE"/>
    <property type="match status" value="1"/>
</dbReference>
<feature type="domain" description="Ketosynthase family 3 (KS3)" evidence="7">
    <location>
        <begin position="34"/>
        <end position="454"/>
    </location>
</feature>
<dbReference type="PROSITE" id="PS50075">
    <property type="entry name" value="CARRIER"/>
    <property type="match status" value="1"/>
</dbReference>
<keyword evidence="9" id="KW-1185">Reference proteome</keyword>
<dbReference type="InterPro" id="IPR001227">
    <property type="entry name" value="Ac_transferase_dom_sf"/>
</dbReference>
<dbReference type="InterPro" id="IPR009081">
    <property type="entry name" value="PP-bd_ACP"/>
</dbReference>
<dbReference type="SMART" id="SM01294">
    <property type="entry name" value="PKS_PP_betabranch"/>
    <property type="match status" value="1"/>
</dbReference>
<dbReference type="Gene3D" id="3.40.50.720">
    <property type="entry name" value="NAD(P)-binding Rossmann-like Domain"/>
    <property type="match status" value="1"/>
</dbReference>
<dbReference type="SUPFAM" id="SSF53901">
    <property type="entry name" value="Thiolase-like"/>
    <property type="match status" value="1"/>
</dbReference>
<dbReference type="Gene3D" id="3.40.366.10">
    <property type="entry name" value="Malonyl-Coenzyme A Acyl Carrier Protein, domain 2"/>
    <property type="match status" value="1"/>
</dbReference>
<evidence type="ECO:0000259" key="7">
    <source>
        <dbReference type="PROSITE" id="PS52004"/>
    </source>
</evidence>
<dbReference type="Pfam" id="PF00550">
    <property type="entry name" value="PP-binding"/>
    <property type="match status" value="1"/>
</dbReference>
<dbReference type="Pfam" id="PF02801">
    <property type="entry name" value="Ketoacyl-synt_C"/>
    <property type="match status" value="1"/>
</dbReference>
<dbReference type="InterPro" id="IPR016039">
    <property type="entry name" value="Thiolase-like"/>
</dbReference>
<dbReference type="Pfam" id="PF16197">
    <property type="entry name" value="KAsynt_C_assoc"/>
    <property type="match status" value="1"/>
</dbReference>
<dbReference type="Proteomes" id="UP001236014">
    <property type="component" value="Chromosome"/>
</dbReference>
<evidence type="ECO:0000256" key="1">
    <source>
        <dbReference type="ARBA" id="ARBA00022450"/>
    </source>
</evidence>
<dbReference type="CDD" id="cd00833">
    <property type="entry name" value="PKS"/>
    <property type="match status" value="1"/>
</dbReference>
<evidence type="ECO:0000256" key="4">
    <source>
        <dbReference type="ARBA" id="ARBA00023315"/>
    </source>
</evidence>
<dbReference type="SMART" id="SM00824">
    <property type="entry name" value="PKS_TE"/>
    <property type="match status" value="1"/>
</dbReference>
<protein>
    <submittedName>
        <fullName evidence="8">Type I polyketide synthase</fullName>
    </submittedName>
</protein>
<evidence type="ECO:0000256" key="5">
    <source>
        <dbReference type="SAM" id="Coils"/>
    </source>
</evidence>
<dbReference type="FunFam" id="3.40.47.10:FF:000019">
    <property type="entry name" value="Polyketide synthase type I"/>
    <property type="match status" value="1"/>
</dbReference>
<dbReference type="SUPFAM" id="SSF53474">
    <property type="entry name" value="alpha/beta-Hydrolases"/>
    <property type="match status" value="1"/>
</dbReference>
<evidence type="ECO:0000259" key="6">
    <source>
        <dbReference type="PROSITE" id="PS50075"/>
    </source>
</evidence>
<dbReference type="Pfam" id="PF22953">
    <property type="entry name" value="SpnB_Rossmann"/>
    <property type="match status" value="1"/>
</dbReference>
<dbReference type="SMART" id="SM00827">
    <property type="entry name" value="PKS_AT"/>
    <property type="match status" value="1"/>
</dbReference>
<dbReference type="RefSeq" id="WP_285967790.1">
    <property type="nucleotide sequence ID" value="NZ_CP127294.1"/>
</dbReference>